<gene>
    <name evidence="1" type="ORF">N7460_008907</name>
</gene>
<reference evidence="1" key="2">
    <citation type="submission" date="2023-01" db="EMBL/GenBank/DDBJ databases">
        <authorList>
            <person name="Petersen C."/>
        </authorList>
    </citation>
    <scope>NUCLEOTIDE SEQUENCE</scope>
    <source>
        <strain evidence="1">IBT 15450</strain>
    </source>
</reference>
<protein>
    <submittedName>
        <fullName evidence="1">Uncharacterized protein</fullName>
    </submittedName>
</protein>
<dbReference type="Proteomes" id="UP001219568">
    <property type="component" value="Unassembled WGS sequence"/>
</dbReference>
<sequence length="166" mass="18807">MGCNGEMVHASKEVNLLGGGQASGQELGRGCRIKNRPYFRLVLSSSPMPLSSLRQQLLRPPATMSPASLIDREQWTISQRIVRQCCESAYRLLVNQPDNETKIQEIFDHQLTLPERNGLITAFYMAMKSDVIDDVERRDQLYQMHATVRPLLATTLKAEDFTLIND</sequence>
<keyword evidence="2" id="KW-1185">Reference proteome</keyword>
<accession>A0AAD6N6M4</accession>
<name>A0AAD6N6M4_PENCN</name>
<reference evidence="1" key="1">
    <citation type="journal article" date="2023" name="IMA Fungus">
        <title>Comparative genomic study of the Penicillium genus elucidates a diverse pangenome and 15 lateral gene transfer events.</title>
        <authorList>
            <person name="Petersen C."/>
            <person name="Sorensen T."/>
            <person name="Nielsen M.R."/>
            <person name="Sondergaard T.E."/>
            <person name="Sorensen J.L."/>
            <person name="Fitzpatrick D.A."/>
            <person name="Frisvad J.C."/>
            <person name="Nielsen K.L."/>
        </authorList>
    </citation>
    <scope>NUCLEOTIDE SEQUENCE</scope>
    <source>
        <strain evidence="1">IBT 15450</strain>
    </source>
</reference>
<dbReference type="EMBL" id="JAQJZL010000010">
    <property type="protein sequence ID" value="KAJ6034732.1"/>
    <property type="molecule type" value="Genomic_DNA"/>
</dbReference>
<evidence type="ECO:0000313" key="1">
    <source>
        <dbReference type="EMBL" id="KAJ6034732.1"/>
    </source>
</evidence>
<organism evidence="1 2">
    <name type="scientific">Penicillium canescens</name>
    <dbReference type="NCBI Taxonomy" id="5083"/>
    <lineage>
        <taxon>Eukaryota</taxon>
        <taxon>Fungi</taxon>
        <taxon>Dikarya</taxon>
        <taxon>Ascomycota</taxon>
        <taxon>Pezizomycotina</taxon>
        <taxon>Eurotiomycetes</taxon>
        <taxon>Eurotiomycetidae</taxon>
        <taxon>Eurotiales</taxon>
        <taxon>Aspergillaceae</taxon>
        <taxon>Penicillium</taxon>
    </lineage>
</organism>
<evidence type="ECO:0000313" key="2">
    <source>
        <dbReference type="Proteomes" id="UP001219568"/>
    </source>
</evidence>
<dbReference type="AlphaFoldDB" id="A0AAD6N6M4"/>
<proteinExistence type="predicted"/>
<comment type="caution">
    <text evidence="1">The sequence shown here is derived from an EMBL/GenBank/DDBJ whole genome shotgun (WGS) entry which is preliminary data.</text>
</comment>